<evidence type="ECO:0000256" key="1">
    <source>
        <dbReference type="SAM" id="MobiDB-lite"/>
    </source>
</evidence>
<feature type="compositionally biased region" description="Low complexity" evidence="1">
    <location>
        <begin position="313"/>
        <end position="322"/>
    </location>
</feature>
<dbReference type="EMBL" id="CAUYUJ010018912">
    <property type="protein sequence ID" value="CAK0887231.1"/>
    <property type="molecule type" value="Genomic_DNA"/>
</dbReference>
<comment type="caution">
    <text evidence="2">The sequence shown here is derived from an EMBL/GenBank/DDBJ whole genome shotgun (WGS) entry which is preliminary data.</text>
</comment>
<evidence type="ECO:0000313" key="3">
    <source>
        <dbReference type="Proteomes" id="UP001189429"/>
    </source>
</evidence>
<feature type="region of interest" description="Disordered" evidence="1">
    <location>
        <begin position="55"/>
        <end position="85"/>
    </location>
</feature>
<protein>
    <submittedName>
        <fullName evidence="2">Uncharacterized protein</fullName>
    </submittedName>
</protein>
<feature type="region of interest" description="Disordered" evidence="1">
    <location>
        <begin position="1"/>
        <end position="27"/>
    </location>
</feature>
<accession>A0ABN9WKX9</accession>
<sequence length="337" mass="38270">MSEAPPGEVPDDVDGAEGLGETSPAAPALSAMSIEDFGKVVKQLVREGLRGHDRGADRSLALAPQVEDRSVRAEPAGGVDQDHGWQPASALGGWHTHRWRDPAGDAQGDRWKGQPSGDLWHDDGRDPWTGDNSNTDAKPHHAEQQWKQESWGSYGGSWTKGWWQQDAGKRGYFTDAEAWMGWPDYRLWKRKVLRWSRATDVIPSKKADRVLKMLDAELQRKLECITDEQLTSEQGVEHVLRQLDLLSGEEHDDERRRTARECLFQHQRRNAETSTSFAARLDHQFDRIAAQGLAMPDEWKALFLERARPWTTPACASSARPPRATRRTRRRWRRFGS</sequence>
<feature type="region of interest" description="Disordered" evidence="1">
    <location>
        <begin position="313"/>
        <end position="337"/>
    </location>
</feature>
<name>A0ABN9WKX9_9DINO</name>
<feature type="compositionally biased region" description="Basic residues" evidence="1">
    <location>
        <begin position="323"/>
        <end position="337"/>
    </location>
</feature>
<keyword evidence="3" id="KW-1185">Reference proteome</keyword>
<evidence type="ECO:0000313" key="2">
    <source>
        <dbReference type="EMBL" id="CAK0887231.1"/>
    </source>
</evidence>
<reference evidence="2" key="1">
    <citation type="submission" date="2023-10" db="EMBL/GenBank/DDBJ databases">
        <authorList>
            <person name="Chen Y."/>
            <person name="Shah S."/>
            <person name="Dougan E. K."/>
            <person name="Thang M."/>
            <person name="Chan C."/>
        </authorList>
    </citation>
    <scope>NUCLEOTIDE SEQUENCE [LARGE SCALE GENOMIC DNA]</scope>
</reference>
<feature type="compositionally biased region" description="Basic and acidic residues" evidence="1">
    <location>
        <begin position="119"/>
        <end position="128"/>
    </location>
</feature>
<feature type="compositionally biased region" description="Basic and acidic residues" evidence="1">
    <location>
        <begin position="99"/>
        <end position="112"/>
    </location>
</feature>
<proteinExistence type="predicted"/>
<dbReference type="Proteomes" id="UP001189429">
    <property type="component" value="Unassembled WGS sequence"/>
</dbReference>
<feature type="compositionally biased region" description="Basic and acidic residues" evidence="1">
    <location>
        <begin position="137"/>
        <end position="146"/>
    </location>
</feature>
<gene>
    <name evidence="2" type="ORF">PCOR1329_LOCUS68346</name>
</gene>
<organism evidence="2 3">
    <name type="scientific">Prorocentrum cordatum</name>
    <dbReference type="NCBI Taxonomy" id="2364126"/>
    <lineage>
        <taxon>Eukaryota</taxon>
        <taxon>Sar</taxon>
        <taxon>Alveolata</taxon>
        <taxon>Dinophyceae</taxon>
        <taxon>Prorocentrales</taxon>
        <taxon>Prorocentraceae</taxon>
        <taxon>Prorocentrum</taxon>
    </lineage>
</organism>
<feature type="region of interest" description="Disordered" evidence="1">
    <location>
        <begin position="99"/>
        <end position="151"/>
    </location>
</feature>